<keyword evidence="15 18" id="KW-0496">Mitochondrion</keyword>
<dbReference type="InterPro" id="IPR003917">
    <property type="entry name" value="NADH_UbQ_OxRdtase_chain2"/>
</dbReference>
<proteinExistence type="inferred from homology"/>
<comment type="similarity">
    <text evidence="3 18">Belongs to the complex I subunit 2 family.</text>
</comment>
<gene>
    <name evidence="20" type="primary">nad2</name>
</gene>
<dbReference type="Pfam" id="PF00361">
    <property type="entry name" value="Proton_antipo_M"/>
    <property type="match status" value="1"/>
</dbReference>
<evidence type="ECO:0000256" key="14">
    <source>
        <dbReference type="ARBA" id="ARBA00023075"/>
    </source>
</evidence>
<comment type="subcellular location">
    <subcellularLocation>
        <location evidence="2 18">Mitochondrion inner membrane</location>
        <topology evidence="2 18">Multi-pass membrane protein</topology>
    </subcellularLocation>
</comment>
<comment type="function">
    <text evidence="1">Core subunit of the mitochondrial membrane respiratory chain NADH dehydrogenase (Complex I) that is believed to belong to the minimal assembly required for catalysis. Complex I functions in the transfer of electrons from NADH to the respiratory chain. The immediate electron acceptor for the enzyme is believed to be ubiquinone.</text>
</comment>
<feature type="transmembrane region" description="Helical" evidence="18">
    <location>
        <begin position="93"/>
        <end position="112"/>
    </location>
</feature>
<feature type="transmembrane region" description="Helical" evidence="18">
    <location>
        <begin position="12"/>
        <end position="38"/>
    </location>
</feature>
<dbReference type="PANTHER" id="PTHR46552:SF1">
    <property type="entry name" value="NADH-UBIQUINONE OXIDOREDUCTASE CHAIN 2"/>
    <property type="match status" value="1"/>
</dbReference>
<keyword evidence="7 18" id="KW-0679">Respiratory chain</keyword>
<evidence type="ECO:0000256" key="8">
    <source>
        <dbReference type="ARBA" id="ARBA00022692"/>
    </source>
</evidence>
<evidence type="ECO:0000256" key="12">
    <source>
        <dbReference type="ARBA" id="ARBA00022989"/>
    </source>
</evidence>
<evidence type="ECO:0000256" key="2">
    <source>
        <dbReference type="ARBA" id="ARBA00004448"/>
    </source>
</evidence>
<evidence type="ECO:0000256" key="3">
    <source>
        <dbReference type="ARBA" id="ARBA00007012"/>
    </source>
</evidence>
<dbReference type="InterPro" id="IPR050175">
    <property type="entry name" value="Complex_I_Subunit_2"/>
</dbReference>
<feature type="transmembrane region" description="Helical" evidence="18">
    <location>
        <begin position="235"/>
        <end position="253"/>
    </location>
</feature>
<dbReference type="EMBL" id="MT653606">
    <property type="protein sequence ID" value="QNT26895.1"/>
    <property type="molecule type" value="Genomic_DNA"/>
</dbReference>
<geneLocation type="mitochondrion" evidence="20"/>
<keyword evidence="10 18" id="KW-1278">Translocase</keyword>
<keyword evidence="9 18" id="KW-0999">Mitochondrion inner membrane</keyword>
<evidence type="ECO:0000256" key="6">
    <source>
        <dbReference type="ARBA" id="ARBA00022448"/>
    </source>
</evidence>
<dbReference type="PANTHER" id="PTHR46552">
    <property type="entry name" value="NADH-UBIQUINONE OXIDOREDUCTASE CHAIN 2"/>
    <property type="match status" value="1"/>
</dbReference>
<dbReference type="InterPro" id="IPR001750">
    <property type="entry name" value="ND/Mrp_TM"/>
</dbReference>
<evidence type="ECO:0000256" key="7">
    <source>
        <dbReference type="ARBA" id="ARBA00022660"/>
    </source>
</evidence>
<comment type="catalytic activity">
    <reaction evidence="17 18">
        <text>a ubiquinone + NADH + 5 H(+)(in) = a ubiquinol + NAD(+) + 4 H(+)(out)</text>
        <dbReference type="Rhea" id="RHEA:29091"/>
        <dbReference type="Rhea" id="RHEA-COMP:9565"/>
        <dbReference type="Rhea" id="RHEA-COMP:9566"/>
        <dbReference type="ChEBI" id="CHEBI:15378"/>
        <dbReference type="ChEBI" id="CHEBI:16389"/>
        <dbReference type="ChEBI" id="CHEBI:17976"/>
        <dbReference type="ChEBI" id="CHEBI:57540"/>
        <dbReference type="ChEBI" id="CHEBI:57945"/>
        <dbReference type="EC" id="7.1.1.2"/>
    </reaction>
</comment>
<dbReference type="PRINTS" id="PR01436">
    <property type="entry name" value="NADHDHGNASE2"/>
</dbReference>
<dbReference type="AlphaFoldDB" id="A0A7H1KHX9"/>
<keyword evidence="12 18" id="KW-1133">Transmembrane helix</keyword>
<organism evidence="20">
    <name type="scientific">Trigonopterus ancora</name>
    <dbReference type="NCBI Taxonomy" id="2896812"/>
    <lineage>
        <taxon>Eukaryota</taxon>
        <taxon>Metazoa</taxon>
        <taxon>Ecdysozoa</taxon>
        <taxon>Arthropoda</taxon>
        <taxon>Hexapoda</taxon>
        <taxon>Insecta</taxon>
        <taxon>Pterygota</taxon>
        <taxon>Neoptera</taxon>
        <taxon>Endopterygota</taxon>
        <taxon>Coleoptera</taxon>
        <taxon>Polyphaga</taxon>
        <taxon>Cucujiformia</taxon>
        <taxon>Curculionidae</taxon>
        <taxon>Cryptorhynchinae</taxon>
        <taxon>Trigonopterus</taxon>
    </lineage>
</organism>
<dbReference type="GO" id="GO:0006120">
    <property type="term" value="P:mitochondrial electron transport, NADH to ubiquinone"/>
    <property type="evidence" value="ECO:0007669"/>
    <property type="project" value="InterPro"/>
</dbReference>
<feature type="domain" description="NADH:quinone oxidoreductase/Mrp antiporter transmembrane" evidence="19">
    <location>
        <begin position="23"/>
        <end position="282"/>
    </location>
</feature>
<feature type="transmembrane region" description="Helical" evidence="18">
    <location>
        <begin position="314"/>
        <end position="332"/>
    </location>
</feature>
<evidence type="ECO:0000256" key="4">
    <source>
        <dbReference type="ARBA" id="ARBA00012944"/>
    </source>
</evidence>
<feature type="transmembrane region" description="Helical" evidence="18">
    <location>
        <begin position="273"/>
        <end position="293"/>
    </location>
</feature>
<feature type="transmembrane region" description="Helical" evidence="18">
    <location>
        <begin position="119"/>
        <end position="141"/>
    </location>
</feature>
<evidence type="ECO:0000256" key="11">
    <source>
        <dbReference type="ARBA" id="ARBA00022982"/>
    </source>
</evidence>
<evidence type="ECO:0000256" key="16">
    <source>
        <dbReference type="ARBA" id="ARBA00023136"/>
    </source>
</evidence>
<accession>A0A7H1KHX9</accession>
<comment type="function">
    <text evidence="18">Core subunit of the mitochondrial membrane respiratory chain NADH dehydrogenase (Complex I) which catalyzes electron transfer from NADH through the respiratory chain, using ubiquinone as an electron acceptor. Essential for the catalytic activity and assembly of complex I.</text>
</comment>
<evidence type="ECO:0000256" key="1">
    <source>
        <dbReference type="ARBA" id="ARBA00003257"/>
    </source>
</evidence>
<evidence type="ECO:0000313" key="20">
    <source>
        <dbReference type="EMBL" id="QNT26895.1"/>
    </source>
</evidence>
<evidence type="ECO:0000256" key="17">
    <source>
        <dbReference type="ARBA" id="ARBA00049551"/>
    </source>
</evidence>
<keyword evidence="14 18" id="KW-0830">Ubiquinone</keyword>
<keyword evidence="13 18" id="KW-0520">NAD</keyword>
<dbReference type="GO" id="GO:0008137">
    <property type="term" value="F:NADH dehydrogenase (ubiquinone) activity"/>
    <property type="evidence" value="ECO:0007669"/>
    <property type="project" value="UniProtKB-EC"/>
</dbReference>
<keyword evidence="16 18" id="KW-0472">Membrane</keyword>
<evidence type="ECO:0000256" key="5">
    <source>
        <dbReference type="ARBA" id="ARBA00021008"/>
    </source>
</evidence>
<sequence length="337" mass="38760">MMNFFKVLFITILISSTMISISALSWFTAWIGLEMNLLAIIPMMKTDSNKLSAEASIKYFIIQSMASSSLLFATVLFSSVTLLDLNLLINPSLMINSTLILKMGAAPLHFWLPEVISGLEWNLVFIILTWQKIAPMILLSYCLKSSYLLSTVIISSSIIGGILGLNQICLRKIMAYSSINHMGWMLASMLSSLNLWFYYFFIYTLMNLNIMAMFHKYHSFYLNQLSKMLSFNKNLKFFFMLNFLSLGGLPPFVGFLPKWLTINYLINVGQPALSFILVIFTLLALFFYTRMTFSSLTLSTWEPQTKLQFKNFKSWQFMINLLILFSLPLYFFTSSTF</sequence>
<evidence type="ECO:0000259" key="19">
    <source>
        <dbReference type="Pfam" id="PF00361"/>
    </source>
</evidence>
<feature type="transmembrane region" description="Helical" evidence="18">
    <location>
        <begin position="59"/>
        <end position="81"/>
    </location>
</feature>
<name>A0A7H1KHX9_9CUCU</name>
<keyword evidence="11 18" id="KW-0249">Electron transport</keyword>
<evidence type="ECO:0000256" key="18">
    <source>
        <dbReference type="RuleBase" id="RU003403"/>
    </source>
</evidence>
<evidence type="ECO:0000256" key="13">
    <source>
        <dbReference type="ARBA" id="ARBA00023027"/>
    </source>
</evidence>
<keyword evidence="8 18" id="KW-0812">Transmembrane</keyword>
<dbReference type="GO" id="GO:0005743">
    <property type="term" value="C:mitochondrial inner membrane"/>
    <property type="evidence" value="ECO:0007669"/>
    <property type="project" value="UniProtKB-SubCell"/>
</dbReference>
<protein>
    <recommendedName>
        <fullName evidence="5 18">NADH-ubiquinone oxidoreductase chain 2</fullName>
        <ecNumber evidence="4 18">7.1.1.2</ecNumber>
    </recommendedName>
</protein>
<feature type="transmembrane region" description="Helical" evidence="18">
    <location>
        <begin position="196"/>
        <end position="214"/>
    </location>
</feature>
<evidence type="ECO:0000256" key="10">
    <source>
        <dbReference type="ARBA" id="ARBA00022967"/>
    </source>
</evidence>
<evidence type="ECO:0000256" key="15">
    <source>
        <dbReference type="ARBA" id="ARBA00023128"/>
    </source>
</evidence>
<feature type="transmembrane region" description="Helical" evidence="18">
    <location>
        <begin position="147"/>
        <end position="166"/>
    </location>
</feature>
<reference evidence="20" key="1">
    <citation type="submission" date="2020-06" db="EMBL/GenBank/DDBJ databases">
        <title>Mitochondrial genomes of twelve species of hyperdiverse Trigonopterus weevils.</title>
        <authorList>
            <person name="Narakusumo R.P."/>
            <person name="Pons J."/>
            <person name="Riedel A."/>
        </authorList>
    </citation>
    <scope>NUCLEOTIDE SEQUENCE</scope>
</reference>
<dbReference type="EC" id="7.1.1.2" evidence="4 18"/>
<keyword evidence="6" id="KW-0813">Transport</keyword>
<evidence type="ECO:0000256" key="9">
    <source>
        <dbReference type="ARBA" id="ARBA00022792"/>
    </source>
</evidence>